<name>A0ABN3WJW1_STRTU</name>
<reference evidence="2 3" key="1">
    <citation type="journal article" date="2019" name="Int. J. Syst. Evol. Microbiol.">
        <title>The Global Catalogue of Microorganisms (GCM) 10K type strain sequencing project: providing services to taxonomists for standard genome sequencing and annotation.</title>
        <authorList>
            <consortium name="The Broad Institute Genomics Platform"/>
            <consortium name="The Broad Institute Genome Sequencing Center for Infectious Disease"/>
            <person name="Wu L."/>
            <person name="Ma J."/>
        </authorList>
    </citation>
    <scope>NUCLEOTIDE SEQUENCE [LARGE SCALE GENOMIC DNA]</scope>
    <source>
        <strain evidence="2 3">JCM 4087</strain>
    </source>
</reference>
<dbReference type="EMBL" id="BAAAXZ010000053">
    <property type="protein sequence ID" value="GAA2919099.1"/>
    <property type="molecule type" value="Genomic_DNA"/>
</dbReference>
<gene>
    <name evidence="2" type="ORF">GCM10020221_14200</name>
</gene>
<comment type="caution">
    <text evidence="2">The sequence shown here is derived from an EMBL/GenBank/DDBJ whole genome shotgun (WGS) entry which is preliminary data.</text>
</comment>
<dbReference type="Proteomes" id="UP001501102">
    <property type="component" value="Unassembled WGS sequence"/>
</dbReference>
<proteinExistence type="predicted"/>
<protein>
    <submittedName>
        <fullName evidence="2">Uncharacterized protein</fullName>
    </submittedName>
</protein>
<accession>A0ABN3WJW1</accession>
<evidence type="ECO:0000313" key="3">
    <source>
        <dbReference type="Proteomes" id="UP001501102"/>
    </source>
</evidence>
<evidence type="ECO:0000313" key="2">
    <source>
        <dbReference type="EMBL" id="GAA2919099.1"/>
    </source>
</evidence>
<organism evidence="2 3">
    <name type="scientific">Streptomyces thioluteus</name>
    <dbReference type="NCBI Taxonomy" id="66431"/>
    <lineage>
        <taxon>Bacteria</taxon>
        <taxon>Bacillati</taxon>
        <taxon>Actinomycetota</taxon>
        <taxon>Actinomycetes</taxon>
        <taxon>Kitasatosporales</taxon>
        <taxon>Streptomycetaceae</taxon>
        <taxon>Streptomyces</taxon>
    </lineage>
</organism>
<sequence>MIDRLDPAVPGLIPRPSAIGVSTPIGSISDVTTTNVHRDNTATAIHCHGVVRTESDSGAEALTGANELMPPAKQRAGP</sequence>
<feature type="region of interest" description="Disordered" evidence="1">
    <location>
        <begin position="55"/>
        <end position="78"/>
    </location>
</feature>
<keyword evidence="3" id="KW-1185">Reference proteome</keyword>
<evidence type="ECO:0000256" key="1">
    <source>
        <dbReference type="SAM" id="MobiDB-lite"/>
    </source>
</evidence>